<evidence type="ECO:0000313" key="1">
    <source>
        <dbReference type="EMBL" id="EOM74977.1"/>
    </source>
</evidence>
<dbReference type="EMBL" id="APMY01000110">
    <property type="protein sequence ID" value="EOM74977.1"/>
    <property type="molecule type" value="Genomic_DNA"/>
</dbReference>
<evidence type="ECO:0008006" key="3">
    <source>
        <dbReference type="Google" id="ProtNLM"/>
    </source>
</evidence>
<organism evidence="1 2">
    <name type="scientific">Rhodococcus rhodnii LMG 5362</name>
    <dbReference type="NCBI Taxonomy" id="1273125"/>
    <lineage>
        <taxon>Bacteria</taxon>
        <taxon>Bacillati</taxon>
        <taxon>Actinomycetota</taxon>
        <taxon>Actinomycetes</taxon>
        <taxon>Mycobacteriales</taxon>
        <taxon>Nocardiaceae</taxon>
        <taxon>Rhodococcus</taxon>
    </lineage>
</organism>
<dbReference type="InterPro" id="IPR007325">
    <property type="entry name" value="KFase/CYL"/>
</dbReference>
<comment type="caution">
    <text evidence="1">The sequence shown here is derived from an EMBL/GenBank/DDBJ whole genome shotgun (WGS) entry which is preliminary data.</text>
</comment>
<name>R7WID9_9NOCA</name>
<dbReference type="InterPro" id="IPR037175">
    <property type="entry name" value="KFase_sf"/>
</dbReference>
<reference evidence="1 2" key="1">
    <citation type="journal article" date="2013" name="Genome Announc.">
        <title>Draft Genome Sequence of Rhodococcus rhodnii Strain LMG5362, a Symbiont of Rhodnius prolixus (Hemiptera, Reduviidae, Triatominae), the Principle Vector of Trypanosoma cruzi.</title>
        <authorList>
            <person name="Pachebat J.A."/>
            <person name="van Keulen G."/>
            <person name="Whitten M.M."/>
            <person name="Girdwood S."/>
            <person name="Del Sol R."/>
            <person name="Dyson P.J."/>
            <person name="Facey P.D."/>
        </authorList>
    </citation>
    <scope>NUCLEOTIDE SEQUENCE [LARGE SCALE GENOMIC DNA]</scope>
    <source>
        <strain evidence="1 2">LMG 5362</strain>
    </source>
</reference>
<protein>
    <recommendedName>
        <fullName evidence="3">Cyclase</fullName>
    </recommendedName>
</protein>
<gene>
    <name evidence="1" type="ORF">Rrhod_3697</name>
</gene>
<dbReference type="eggNOG" id="COG1878">
    <property type="taxonomic scope" value="Bacteria"/>
</dbReference>
<dbReference type="Proteomes" id="UP000013525">
    <property type="component" value="Unassembled WGS sequence"/>
</dbReference>
<dbReference type="PATRIC" id="fig|1273125.3.peg.3521"/>
<keyword evidence="2" id="KW-1185">Reference proteome</keyword>
<dbReference type="PANTHER" id="PTHR31118">
    <property type="entry name" value="CYCLASE-LIKE PROTEIN 2"/>
    <property type="match status" value="1"/>
</dbReference>
<dbReference type="Pfam" id="PF04199">
    <property type="entry name" value="Cyclase"/>
    <property type="match status" value="1"/>
</dbReference>
<dbReference type="AlphaFoldDB" id="R7WID9"/>
<dbReference type="SUPFAM" id="SSF102198">
    <property type="entry name" value="Putative cyclase"/>
    <property type="match status" value="1"/>
</dbReference>
<dbReference type="GO" id="GO:0019441">
    <property type="term" value="P:L-tryptophan catabolic process to kynurenine"/>
    <property type="evidence" value="ECO:0007669"/>
    <property type="project" value="InterPro"/>
</dbReference>
<dbReference type="Gene3D" id="3.50.30.50">
    <property type="entry name" value="Putative cyclase"/>
    <property type="match status" value="1"/>
</dbReference>
<dbReference type="PANTHER" id="PTHR31118:SF12">
    <property type="entry name" value="CYCLASE-LIKE PROTEIN 2"/>
    <property type="match status" value="1"/>
</dbReference>
<proteinExistence type="predicted"/>
<evidence type="ECO:0000313" key="2">
    <source>
        <dbReference type="Proteomes" id="UP000013525"/>
    </source>
</evidence>
<accession>R7WID9</accession>
<dbReference type="GO" id="GO:0004061">
    <property type="term" value="F:arylformamidase activity"/>
    <property type="evidence" value="ECO:0007669"/>
    <property type="project" value="InterPro"/>
</dbReference>
<sequence length="296" mass="30298">MLYITSIEEVRMCSPDVAARVAGAPRFGRRALLAGLGGVAAVAAAPALATAQPPPRGASVIDLSHVVHDGFPVWPGSRSFSMRTVADNRGTATGSLGLPRPPGLFYKNELAYDEHTGTHVDAPVHVDPDGTTVEAIPVANLTAPLAVIDIADRAGSDHDTLVTLDDIARWESAHGAIPPRALVAMHSGWQTRVTQPGAFTNQDALGVQHTPGFAGDAARFLVDERGVVALGSDTLSIDAGRDTGYPAHIAALGSGAYAVEALARLDLVPAAGATVVVGAPTHADGSGGPARVLAFV</sequence>